<evidence type="ECO:0000313" key="1">
    <source>
        <dbReference type="EMBL" id="MET3869768.1"/>
    </source>
</evidence>
<evidence type="ECO:0000313" key="2">
    <source>
        <dbReference type="Proteomes" id="UP001549119"/>
    </source>
</evidence>
<organism evidence="1 2">
    <name type="scientific">Methylobacterium radiotolerans</name>
    <dbReference type="NCBI Taxonomy" id="31998"/>
    <lineage>
        <taxon>Bacteria</taxon>
        <taxon>Pseudomonadati</taxon>
        <taxon>Pseudomonadota</taxon>
        <taxon>Alphaproteobacteria</taxon>
        <taxon>Hyphomicrobiales</taxon>
        <taxon>Methylobacteriaceae</taxon>
        <taxon>Methylobacterium</taxon>
    </lineage>
</organism>
<accession>A0ABV2NTC9</accession>
<reference evidence="1 2" key="1">
    <citation type="submission" date="2024-06" db="EMBL/GenBank/DDBJ databases">
        <title>Genomics of switchgrass bacterial isolates.</title>
        <authorList>
            <person name="Shade A."/>
        </authorList>
    </citation>
    <scope>NUCLEOTIDE SEQUENCE [LARGE SCALE GENOMIC DNA]</scope>
    <source>
        <strain evidence="1 2">PvP084</strain>
    </source>
</reference>
<dbReference type="RefSeq" id="WP_209651395.1">
    <property type="nucleotide sequence ID" value="NZ_JBEPNV010000003.1"/>
</dbReference>
<keyword evidence="2" id="KW-1185">Reference proteome</keyword>
<gene>
    <name evidence="1" type="ORF">ABIC20_007153</name>
</gene>
<name>A0ABV2NTC9_9HYPH</name>
<protein>
    <submittedName>
        <fullName evidence="1">Uncharacterized protein</fullName>
    </submittedName>
</protein>
<sequence>MADETRTLLLLQQISELVGVDPAAFKQPGSPRVASEIRGSAIDGAEVPTLQRLVRAYCALTTDEARMAAIRTIEALAASPERQLAPA</sequence>
<proteinExistence type="predicted"/>
<comment type="caution">
    <text evidence="1">The sequence shown here is derived from an EMBL/GenBank/DDBJ whole genome shotgun (WGS) entry which is preliminary data.</text>
</comment>
<dbReference type="EMBL" id="JBEPNW010000005">
    <property type="protein sequence ID" value="MET3869768.1"/>
    <property type="molecule type" value="Genomic_DNA"/>
</dbReference>
<dbReference type="Proteomes" id="UP001549119">
    <property type="component" value="Unassembled WGS sequence"/>
</dbReference>